<comment type="caution">
    <text evidence="12">The sequence shown here is derived from an EMBL/GenBank/DDBJ whole genome shotgun (WGS) entry which is preliminary data.</text>
</comment>
<name>A0A4Y3WDC9_NITWI</name>
<dbReference type="InterPro" id="IPR024167">
    <property type="entry name" value="Cytochrome_c4-like"/>
</dbReference>
<protein>
    <submittedName>
        <fullName evidence="12">Cytochrome c</fullName>
    </submittedName>
</protein>
<dbReference type="Proteomes" id="UP000318825">
    <property type="component" value="Unassembled WGS sequence"/>
</dbReference>
<dbReference type="PIRSF" id="PIRSF000005">
    <property type="entry name" value="Cytochrome_c4"/>
    <property type="match status" value="1"/>
</dbReference>
<feature type="domain" description="Cytochrome c" evidence="11">
    <location>
        <begin position="117"/>
        <end position="201"/>
    </location>
</feature>
<keyword evidence="6" id="KW-0249">Electron transport</keyword>
<evidence type="ECO:0000256" key="6">
    <source>
        <dbReference type="ARBA" id="ARBA00022982"/>
    </source>
</evidence>
<evidence type="ECO:0000259" key="11">
    <source>
        <dbReference type="PROSITE" id="PS51007"/>
    </source>
</evidence>
<evidence type="ECO:0000256" key="1">
    <source>
        <dbReference type="ARBA" id="ARBA00004418"/>
    </source>
</evidence>
<evidence type="ECO:0000256" key="7">
    <source>
        <dbReference type="ARBA" id="ARBA00023004"/>
    </source>
</evidence>
<keyword evidence="4 9" id="KW-0479">Metal-binding</keyword>
<evidence type="ECO:0000256" key="3">
    <source>
        <dbReference type="ARBA" id="ARBA00022617"/>
    </source>
</evidence>
<dbReference type="GO" id="GO:0005506">
    <property type="term" value="F:iron ion binding"/>
    <property type="evidence" value="ECO:0007669"/>
    <property type="project" value="InterPro"/>
</dbReference>
<feature type="binding site" description="axial binding residue" evidence="9">
    <location>
        <position position="44"/>
    </location>
    <ligand>
        <name>heme c</name>
        <dbReference type="ChEBI" id="CHEBI:61717"/>
        <label>1</label>
    </ligand>
    <ligandPart>
        <name>Fe</name>
        <dbReference type="ChEBI" id="CHEBI:18248"/>
    </ligandPart>
</feature>
<dbReference type="Gene3D" id="1.10.760.10">
    <property type="entry name" value="Cytochrome c-like domain"/>
    <property type="match status" value="2"/>
</dbReference>
<dbReference type="InterPro" id="IPR009056">
    <property type="entry name" value="Cyt_c-like_dom"/>
</dbReference>
<feature type="chain" id="PRO_5021256471" evidence="10">
    <location>
        <begin position="27"/>
        <end position="207"/>
    </location>
</feature>
<feature type="binding site" description="covalent" evidence="8">
    <location>
        <position position="43"/>
    </location>
    <ligand>
        <name>heme c</name>
        <dbReference type="ChEBI" id="CHEBI:61717"/>
        <label>1</label>
    </ligand>
</feature>
<feature type="binding site" description="covalent" evidence="8">
    <location>
        <position position="138"/>
    </location>
    <ligand>
        <name>heme c</name>
        <dbReference type="ChEBI" id="CHEBI:61717"/>
        <label>2</label>
    </ligand>
</feature>
<keyword evidence="7 9" id="KW-0408">Iron</keyword>
<evidence type="ECO:0000313" key="12">
    <source>
        <dbReference type="EMBL" id="GEC17037.1"/>
    </source>
</evidence>
<dbReference type="OrthoDB" id="9808603at2"/>
<feature type="binding site" description="covalent" evidence="8">
    <location>
        <position position="141"/>
    </location>
    <ligand>
        <name>heme c</name>
        <dbReference type="ChEBI" id="CHEBI:61717"/>
        <label>2</label>
    </ligand>
</feature>
<dbReference type="InterPro" id="IPR036909">
    <property type="entry name" value="Cyt_c-like_dom_sf"/>
</dbReference>
<sequence length="207" mass="22347">MLRLLIVSTGNLAAFALLAFAPSTLADAIVDAPDRPWEACGNCHGIDGISATAHFPKLAGQKRAYIEKQLRDFRSGLRTNDHGQMSGTDDFPDHALELAAAYFSQLPAPSPANHVDNDISRARTIVDFGLPEAGVPACRSCHNADANIEPWLEAQHAGYLAKQLKDFKSGVRGNDKTMADIARRLSDDDIEKVSGFLASTPRPPGKR</sequence>
<dbReference type="GO" id="GO:0020037">
    <property type="term" value="F:heme binding"/>
    <property type="evidence" value="ECO:0007669"/>
    <property type="project" value="InterPro"/>
</dbReference>
<keyword evidence="3 8" id="KW-0349">Heme</keyword>
<feature type="binding site" description="covalent" evidence="8">
    <location>
        <position position="40"/>
    </location>
    <ligand>
        <name>heme c</name>
        <dbReference type="ChEBI" id="CHEBI:61717"/>
        <label>1</label>
    </ligand>
</feature>
<keyword evidence="5" id="KW-0574">Periplasm</keyword>
<gene>
    <name evidence="12" type="ORF">NWI01_29290</name>
</gene>
<reference evidence="12 13" key="1">
    <citation type="submission" date="2019-06" db="EMBL/GenBank/DDBJ databases">
        <title>Whole genome shotgun sequence of Nitrobacter winogradskyi NBRC 14297.</title>
        <authorList>
            <person name="Hosoyama A."/>
            <person name="Uohara A."/>
            <person name="Ohji S."/>
            <person name="Ichikawa N."/>
        </authorList>
    </citation>
    <scope>NUCLEOTIDE SEQUENCE [LARGE SCALE GENOMIC DNA]</scope>
    <source>
        <strain evidence="12 13">NBRC 14297</strain>
    </source>
</reference>
<accession>A0A4Y3WDC9</accession>
<evidence type="ECO:0000256" key="4">
    <source>
        <dbReference type="ARBA" id="ARBA00022723"/>
    </source>
</evidence>
<dbReference type="SUPFAM" id="SSF46626">
    <property type="entry name" value="Cytochrome c"/>
    <property type="match status" value="2"/>
</dbReference>
<organism evidence="12 13">
    <name type="scientific">Nitrobacter winogradskyi</name>
    <name type="common">Nitrobacter agilis</name>
    <dbReference type="NCBI Taxonomy" id="913"/>
    <lineage>
        <taxon>Bacteria</taxon>
        <taxon>Pseudomonadati</taxon>
        <taxon>Pseudomonadota</taxon>
        <taxon>Alphaproteobacteria</taxon>
        <taxon>Hyphomicrobiales</taxon>
        <taxon>Nitrobacteraceae</taxon>
        <taxon>Nitrobacter</taxon>
    </lineage>
</organism>
<comment type="subcellular location">
    <subcellularLocation>
        <location evidence="1">Periplasm</location>
    </subcellularLocation>
</comment>
<dbReference type="GO" id="GO:0042597">
    <property type="term" value="C:periplasmic space"/>
    <property type="evidence" value="ECO:0007669"/>
    <property type="project" value="UniProtKB-SubCell"/>
</dbReference>
<feature type="binding site" description="axial binding residue" evidence="9">
    <location>
        <position position="85"/>
    </location>
    <ligand>
        <name>heme c</name>
        <dbReference type="ChEBI" id="CHEBI:61717"/>
        <label>1</label>
    </ligand>
    <ligandPart>
        <name>Fe</name>
        <dbReference type="ChEBI" id="CHEBI:18248"/>
    </ligandPart>
</feature>
<feature type="binding site" description="axial binding residue" evidence="9">
    <location>
        <position position="142"/>
    </location>
    <ligand>
        <name>heme c</name>
        <dbReference type="ChEBI" id="CHEBI:61717"/>
        <label>2</label>
    </ligand>
    <ligandPart>
        <name>Fe</name>
        <dbReference type="ChEBI" id="CHEBI:18248"/>
    </ligandPart>
</feature>
<evidence type="ECO:0000313" key="13">
    <source>
        <dbReference type="Proteomes" id="UP000318825"/>
    </source>
</evidence>
<dbReference type="PANTHER" id="PTHR33751:SF9">
    <property type="entry name" value="CYTOCHROME C4"/>
    <property type="match status" value="1"/>
</dbReference>
<keyword evidence="2" id="KW-0813">Transport</keyword>
<proteinExistence type="predicted"/>
<dbReference type="EMBL" id="BJNF01000087">
    <property type="protein sequence ID" value="GEC17037.1"/>
    <property type="molecule type" value="Genomic_DNA"/>
</dbReference>
<feature type="signal peptide" evidence="10">
    <location>
        <begin position="1"/>
        <end position="26"/>
    </location>
</feature>
<dbReference type="AlphaFoldDB" id="A0A4Y3WDC9"/>
<feature type="binding site" description="axial binding residue" evidence="9">
    <location>
        <position position="178"/>
    </location>
    <ligand>
        <name>heme c</name>
        <dbReference type="ChEBI" id="CHEBI:61717"/>
        <label>2</label>
    </ligand>
    <ligandPart>
        <name>Fe</name>
        <dbReference type="ChEBI" id="CHEBI:18248"/>
    </ligandPart>
</feature>
<keyword evidence="10" id="KW-0732">Signal</keyword>
<evidence type="ECO:0000256" key="9">
    <source>
        <dbReference type="PIRSR" id="PIRSR000005-2"/>
    </source>
</evidence>
<dbReference type="GO" id="GO:0009055">
    <property type="term" value="F:electron transfer activity"/>
    <property type="evidence" value="ECO:0007669"/>
    <property type="project" value="InterPro"/>
</dbReference>
<dbReference type="RefSeq" id="WP_141384805.1">
    <property type="nucleotide sequence ID" value="NZ_BJNF01000087.1"/>
</dbReference>
<evidence type="ECO:0000256" key="8">
    <source>
        <dbReference type="PIRSR" id="PIRSR000005-1"/>
    </source>
</evidence>
<dbReference type="PANTHER" id="PTHR33751">
    <property type="entry name" value="CBB3-TYPE CYTOCHROME C OXIDASE SUBUNIT FIXP"/>
    <property type="match status" value="1"/>
</dbReference>
<dbReference type="PROSITE" id="PS51007">
    <property type="entry name" value="CYTC"/>
    <property type="match status" value="1"/>
</dbReference>
<evidence type="ECO:0000256" key="10">
    <source>
        <dbReference type="SAM" id="SignalP"/>
    </source>
</evidence>
<dbReference type="InterPro" id="IPR050597">
    <property type="entry name" value="Cytochrome_c_Oxidase_Subunit"/>
</dbReference>
<comment type="PTM">
    <text evidence="8">Binds 2 heme c groups covalently per subunit.</text>
</comment>
<evidence type="ECO:0000256" key="2">
    <source>
        <dbReference type="ARBA" id="ARBA00022448"/>
    </source>
</evidence>
<evidence type="ECO:0000256" key="5">
    <source>
        <dbReference type="ARBA" id="ARBA00022764"/>
    </source>
</evidence>